<dbReference type="EMBL" id="WDBI01000047">
    <property type="protein sequence ID" value="KAB6522710.1"/>
    <property type="molecule type" value="Genomic_DNA"/>
</dbReference>
<sequence>MKICTITCHRVYNYGASLQAYALQNYLEGKGHTVKIIDYRPWYLNMRYNFWFIAPISRMYSVASRFWIIRFIYCLLKRRDALKNYGRKRAFDNFTQQYLRLTDRSYNTLDSLKNMPPLADLYIAGSDQIWNSNYNNGRDPAFYLDFGSINIKRASYAASFAINAIQEDRKPFVKNQLKKFDYISVRERTGLEILRNLGINDAFLVNDPVFLLDKEKWLHLLNHSRKYKLPCEDFILLYDFVGDERIEKFVKVLSVEKNLKIVSVNDFEKRKYADINISNAGPLEFLNLIRCASCIVSNSFHATAFSVILEREFYVFSLQGHDNSTRMSDFLATIHLKERFNPCCSSNKNIDYLSVNSMLAPYIQDSYSFLDKVLND</sequence>
<keyword evidence="5" id="KW-0328">Glycosyltransferase</keyword>
<dbReference type="GO" id="GO:0016757">
    <property type="term" value="F:glycosyltransferase activity"/>
    <property type="evidence" value="ECO:0007669"/>
    <property type="project" value="UniProtKB-KW"/>
</dbReference>
<dbReference type="RefSeq" id="WP_005840547.1">
    <property type="nucleotide sequence ID" value="NZ_AP025232.1"/>
</dbReference>
<reference evidence="4 7" key="1">
    <citation type="journal article" date="2019" name="Nat. Med.">
        <title>A library of human gut bacterial isolates paired with longitudinal multiomics data enables mechanistic microbiome research.</title>
        <authorList>
            <person name="Poyet M."/>
            <person name="Groussin M."/>
            <person name="Gibbons S.M."/>
            <person name="Avila-Pacheco J."/>
            <person name="Jiang X."/>
            <person name="Kearney S.M."/>
            <person name="Perrotta A.R."/>
            <person name="Berdy B."/>
            <person name="Zhao S."/>
            <person name="Lieberman T.D."/>
            <person name="Swanson P.K."/>
            <person name="Smith M."/>
            <person name="Roesemann S."/>
            <person name="Alexander J.E."/>
            <person name="Rich S.A."/>
            <person name="Livny J."/>
            <person name="Vlamakis H."/>
            <person name="Clish C."/>
            <person name="Bullock K."/>
            <person name="Deik A."/>
            <person name="Scott J."/>
            <person name="Pierce K.A."/>
            <person name="Xavier R.J."/>
            <person name="Alm E.J."/>
        </authorList>
    </citation>
    <scope>NUCLEOTIDE SEQUENCE [LARGE SCALE GENOMIC DNA]</scope>
    <source>
        <strain evidence="4 7">BIOML-A122</strain>
    </source>
</reference>
<evidence type="ECO:0000313" key="3">
    <source>
        <dbReference type="EMBL" id="KAB5437934.1"/>
    </source>
</evidence>
<dbReference type="EC" id="2.4.-.-" evidence="5"/>
<evidence type="ECO:0000313" key="6">
    <source>
        <dbReference type="Proteomes" id="UP000462885"/>
    </source>
</evidence>
<keyword evidence="3" id="KW-0808">Transferase</keyword>
<evidence type="ECO:0000313" key="4">
    <source>
        <dbReference type="EMBL" id="KAB6522710.1"/>
    </source>
</evidence>
<evidence type="ECO:0000313" key="7">
    <source>
        <dbReference type="Proteomes" id="UP000469427"/>
    </source>
</evidence>
<reference evidence="5" key="3">
    <citation type="submission" date="2023-10" db="EMBL/GenBank/DDBJ databases">
        <title>Genome of Potential pathogenic bacteria in Crohn's disease.</title>
        <authorList>
            <person name="Rodriguez-Palacios A."/>
        </authorList>
    </citation>
    <scope>NUCLEOTIDE SEQUENCE</scope>
    <source>
        <strain evidence="5">CavFT-hAR11</strain>
    </source>
</reference>
<dbReference type="Proteomes" id="UP000469427">
    <property type="component" value="Unassembled WGS sequence"/>
</dbReference>
<comment type="caution">
    <text evidence="3">The sequence shown here is derived from an EMBL/GenBank/DDBJ whole genome shotgun (WGS) entry which is preliminary data.</text>
</comment>
<protein>
    <submittedName>
        <fullName evidence="3">Polysaccharide pyruvyl transferase family protein</fullName>
        <ecNumber evidence="5">2.4.-.-</ecNumber>
    </submittedName>
</protein>
<evidence type="ECO:0000259" key="2">
    <source>
        <dbReference type="Pfam" id="PF04230"/>
    </source>
</evidence>
<dbReference type="Proteomes" id="UP001181239">
    <property type="component" value="Unassembled WGS sequence"/>
</dbReference>
<feature type="transmembrane region" description="Helical" evidence="1">
    <location>
        <begin position="50"/>
        <end position="73"/>
    </location>
</feature>
<evidence type="ECO:0000256" key="1">
    <source>
        <dbReference type="SAM" id="Phobius"/>
    </source>
</evidence>
<dbReference type="Proteomes" id="UP000462885">
    <property type="component" value="Unassembled WGS sequence"/>
</dbReference>
<keyword evidence="1" id="KW-1133">Transmembrane helix</keyword>
<evidence type="ECO:0000313" key="5">
    <source>
        <dbReference type="EMBL" id="MDU0241521.1"/>
    </source>
</evidence>
<accession>A0A3E5F6M6</accession>
<dbReference type="EMBL" id="JAWDET010000006">
    <property type="protein sequence ID" value="MDU0241521.1"/>
    <property type="molecule type" value="Genomic_DNA"/>
</dbReference>
<proteinExistence type="predicted"/>
<organism evidence="3 6">
    <name type="scientific">Phocaeicola vulgatus</name>
    <name type="common">Bacteroides vulgatus</name>
    <dbReference type="NCBI Taxonomy" id="821"/>
    <lineage>
        <taxon>Bacteria</taxon>
        <taxon>Pseudomonadati</taxon>
        <taxon>Bacteroidota</taxon>
        <taxon>Bacteroidia</taxon>
        <taxon>Bacteroidales</taxon>
        <taxon>Bacteroidaceae</taxon>
        <taxon>Phocaeicola</taxon>
    </lineage>
</organism>
<feature type="domain" description="Polysaccharide pyruvyl transferase" evidence="2">
    <location>
        <begin position="13"/>
        <end position="317"/>
    </location>
</feature>
<dbReference type="Pfam" id="PF04230">
    <property type="entry name" value="PS_pyruv_trans"/>
    <property type="match status" value="1"/>
</dbReference>
<dbReference type="InterPro" id="IPR007345">
    <property type="entry name" value="Polysacch_pyruvyl_Trfase"/>
</dbReference>
<dbReference type="AlphaFoldDB" id="A0A3E5F6M6"/>
<keyword evidence="1" id="KW-0472">Membrane</keyword>
<reference evidence="3 6" key="2">
    <citation type="submission" date="2019-10" db="EMBL/GenBank/DDBJ databases">
        <title>Genome Sequence and Assembly of iSURF_14.</title>
        <authorList>
            <person name="Wucher B.R."/>
            <person name="Ruoff K.L."/>
            <person name="Price C.E."/>
            <person name="Valls R.R."/>
            <person name="O'Toole G.A."/>
        </authorList>
    </citation>
    <scope>NUCLEOTIDE SEQUENCE [LARGE SCALE GENOMIC DNA]</scope>
    <source>
        <strain evidence="3 6">ANK132K_3B</strain>
    </source>
</reference>
<name>A0A3E5F6M6_PHOVU</name>
<keyword evidence="1" id="KW-0812">Transmembrane</keyword>
<gene>
    <name evidence="3" type="ORF">F9Z94_10395</name>
    <name evidence="4" type="ORF">GAY98_20905</name>
    <name evidence="5" type="ORF">RVH43_13050</name>
</gene>
<dbReference type="EMBL" id="WCIF01000010">
    <property type="protein sequence ID" value="KAB5437934.1"/>
    <property type="molecule type" value="Genomic_DNA"/>
</dbReference>